<dbReference type="RefSeq" id="WP_377858582.1">
    <property type="nucleotide sequence ID" value="NZ_JBHLZU010000024.1"/>
</dbReference>
<sequence>MTDTVIKVLIKALAGGFLVLAFTAVAEVLTPKRLAGVFSAAPSVALASLVVTTVFDGPADVTAAAHGMVVGAAAFTVYCLVAVPLVKRWGALRGSGVAVVAWLAAATLGYLVAS</sequence>
<keyword evidence="1" id="KW-0472">Membrane</keyword>
<evidence type="ECO:0000313" key="2">
    <source>
        <dbReference type="EMBL" id="MFB9907785.1"/>
    </source>
</evidence>
<feature type="transmembrane region" description="Helical" evidence="1">
    <location>
        <begin position="92"/>
        <end position="113"/>
    </location>
</feature>
<dbReference type="EMBL" id="JBHLZU010000024">
    <property type="protein sequence ID" value="MFB9907785.1"/>
    <property type="molecule type" value="Genomic_DNA"/>
</dbReference>
<evidence type="ECO:0000313" key="3">
    <source>
        <dbReference type="Proteomes" id="UP001589693"/>
    </source>
</evidence>
<gene>
    <name evidence="2" type="ORF">ACFFQA_27940</name>
</gene>
<keyword evidence="1" id="KW-1133">Transmembrane helix</keyword>
<accession>A0ABV6A529</accession>
<feature type="transmembrane region" description="Helical" evidence="1">
    <location>
        <begin position="67"/>
        <end position="86"/>
    </location>
</feature>
<dbReference type="InterPro" id="IPR021493">
    <property type="entry name" value="DUF3147"/>
</dbReference>
<dbReference type="Pfam" id="PF11345">
    <property type="entry name" value="DUF3147"/>
    <property type="match status" value="1"/>
</dbReference>
<name>A0ABV6A529_9PSEU</name>
<keyword evidence="3" id="KW-1185">Reference proteome</keyword>
<organism evidence="2 3">
    <name type="scientific">Allokutzneria oryzae</name>
    <dbReference type="NCBI Taxonomy" id="1378989"/>
    <lineage>
        <taxon>Bacteria</taxon>
        <taxon>Bacillati</taxon>
        <taxon>Actinomycetota</taxon>
        <taxon>Actinomycetes</taxon>
        <taxon>Pseudonocardiales</taxon>
        <taxon>Pseudonocardiaceae</taxon>
        <taxon>Allokutzneria</taxon>
    </lineage>
</organism>
<evidence type="ECO:0000256" key="1">
    <source>
        <dbReference type="SAM" id="Phobius"/>
    </source>
</evidence>
<dbReference type="Proteomes" id="UP001589693">
    <property type="component" value="Unassembled WGS sequence"/>
</dbReference>
<reference evidence="2 3" key="1">
    <citation type="submission" date="2024-09" db="EMBL/GenBank/DDBJ databases">
        <authorList>
            <person name="Sun Q."/>
            <person name="Mori K."/>
        </authorList>
    </citation>
    <scope>NUCLEOTIDE SEQUENCE [LARGE SCALE GENOMIC DNA]</scope>
    <source>
        <strain evidence="2 3">TBRC 7907</strain>
    </source>
</reference>
<keyword evidence="1" id="KW-0812">Transmembrane</keyword>
<protein>
    <submittedName>
        <fullName evidence="2">DUF3147 family protein</fullName>
    </submittedName>
</protein>
<proteinExistence type="predicted"/>
<comment type="caution">
    <text evidence="2">The sequence shown here is derived from an EMBL/GenBank/DDBJ whole genome shotgun (WGS) entry which is preliminary data.</text>
</comment>